<keyword evidence="5" id="KW-0675">Receptor</keyword>
<dbReference type="GO" id="GO:0009279">
    <property type="term" value="C:cell outer membrane"/>
    <property type="evidence" value="ECO:0007669"/>
    <property type="project" value="UniProtKB-SubCell"/>
</dbReference>
<evidence type="ECO:0000313" key="5">
    <source>
        <dbReference type="EMBL" id="MVO07597.1"/>
    </source>
</evidence>
<comment type="subcellular location">
    <subcellularLocation>
        <location evidence="1">Cell outer membrane</location>
    </subcellularLocation>
</comment>
<dbReference type="Gene3D" id="2.170.130.10">
    <property type="entry name" value="TonB-dependent receptor, plug domain"/>
    <property type="match status" value="1"/>
</dbReference>
<protein>
    <submittedName>
        <fullName evidence="5">TonB-dependent receptor plug domain-containing protein</fullName>
    </submittedName>
</protein>
<keyword evidence="6" id="KW-1185">Reference proteome</keyword>
<reference evidence="6" key="1">
    <citation type="submission" date="2019-05" db="EMBL/GenBank/DDBJ databases">
        <title>Flavobacterium profundi sp. nov., isolated from a deep-sea seamount.</title>
        <authorList>
            <person name="Zhang D.-C."/>
        </authorList>
    </citation>
    <scope>NUCLEOTIDE SEQUENCE [LARGE SCALE GENOMIC DNA]</scope>
    <source>
        <strain evidence="6">TP390</strain>
    </source>
</reference>
<evidence type="ECO:0000313" key="6">
    <source>
        <dbReference type="Proteomes" id="UP000431264"/>
    </source>
</evidence>
<dbReference type="OrthoDB" id="9803050at2"/>
<dbReference type="RefSeq" id="WP_140996021.1">
    <property type="nucleotide sequence ID" value="NZ_VDCZ01000001.1"/>
</dbReference>
<dbReference type="EMBL" id="WQLW01000001">
    <property type="protein sequence ID" value="MVO07597.1"/>
    <property type="molecule type" value="Genomic_DNA"/>
</dbReference>
<name>A0A6I4IRP6_9FLAO</name>
<proteinExistence type="predicted"/>
<dbReference type="Pfam" id="PF13715">
    <property type="entry name" value="CarbopepD_reg_2"/>
    <property type="match status" value="1"/>
</dbReference>
<evidence type="ECO:0000256" key="1">
    <source>
        <dbReference type="ARBA" id="ARBA00004442"/>
    </source>
</evidence>
<dbReference type="Gene3D" id="2.60.40.1120">
    <property type="entry name" value="Carboxypeptidase-like, regulatory domain"/>
    <property type="match status" value="1"/>
</dbReference>
<dbReference type="Gene3D" id="2.40.170.20">
    <property type="entry name" value="TonB-dependent receptor, beta-barrel domain"/>
    <property type="match status" value="1"/>
</dbReference>
<accession>A0A6I4IRP6</accession>
<keyword evidence="3" id="KW-0998">Cell outer membrane</keyword>
<dbReference type="SUPFAM" id="SSF56935">
    <property type="entry name" value="Porins"/>
    <property type="match status" value="1"/>
</dbReference>
<organism evidence="5 6">
    <name type="scientific">Flavobacterium profundi</name>
    <dbReference type="NCBI Taxonomy" id="1774945"/>
    <lineage>
        <taxon>Bacteria</taxon>
        <taxon>Pseudomonadati</taxon>
        <taxon>Bacteroidota</taxon>
        <taxon>Flavobacteriia</taxon>
        <taxon>Flavobacteriales</taxon>
        <taxon>Flavobacteriaceae</taxon>
        <taxon>Flavobacterium</taxon>
    </lineage>
</organism>
<gene>
    <name evidence="5" type="ORF">GOQ30_00295</name>
</gene>
<evidence type="ECO:0000256" key="2">
    <source>
        <dbReference type="ARBA" id="ARBA00023136"/>
    </source>
</evidence>
<dbReference type="InterPro" id="IPR036942">
    <property type="entry name" value="Beta-barrel_TonB_sf"/>
</dbReference>
<dbReference type="Proteomes" id="UP000431264">
    <property type="component" value="Unassembled WGS sequence"/>
</dbReference>
<evidence type="ECO:0000259" key="4">
    <source>
        <dbReference type="Pfam" id="PF07715"/>
    </source>
</evidence>
<dbReference type="InterPro" id="IPR012910">
    <property type="entry name" value="Plug_dom"/>
</dbReference>
<dbReference type="InterPro" id="IPR037066">
    <property type="entry name" value="Plug_dom_sf"/>
</dbReference>
<dbReference type="Pfam" id="PF07715">
    <property type="entry name" value="Plug"/>
    <property type="match status" value="1"/>
</dbReference>
<sequence>MKYSVYLSYLFFIAIILNSFAQDNGNTIELKKILESISTQHNITFNYLEEDIISFKIIPPNSESTLTDKLNYLTNQTNLKFYLVTEHYISIVPNKEIKICGYLMDSETNEAIENASIHYTQTNSFTVSDEKGYFEITYSTSNPIEVNHLGYKRLTLQLNKEQVNDCITYYLEPNSSQLKEVIAQIYLTKGISKKIDGSFEIQPKKFSILPGLTEPDVFQTMQQIPGINSPEETVSNINVRGGSHDQNLFLWNDIRLFQTGHFYGLISVLNPNLPNKIKITKNGTSALFGESVSSTVSINTENNTSTNNNSFGLNLLNFDFNTDFKISPQSSLTVSGRRSYTDLLRTPTYTNYYQRIFQNTVVSSTSNENIPFSTDENFYFYDATAQYNHKLSNKNSFQINLITISNQLDLQQSKIENNTAVQKNSSLEQQSFGGSAWFKRNWNAKHTTKMTVYASNYQINSKNESINGNQVFQQENTVLDTGIRIENQHEVKDVFTLREGYQFNEIGIRNKDAVTIPSFSRNIKNVLQNHAVIAEGDYISKNQKWNATLGLRYTYISTFQKSIVEPRIRFNYQVSETLSSQVLAEKKHQISTQVIDLQQDFLGVENRRWVLVTNDDIPIITSNQVSWGFTFKKNNWLVSMDNFYKKVDGITSRSQGFQNQLEFERIVGEYTIIGSEILVQKQIQNFTTWLSYTLSRNNYTFENFEPQKFPNNFDIQHNLELGLVYNADPFKIAFGSRWFSGRPTTLPLTDIIVDNDIVYNAPNSARLPDYFQTNLSAGYTYTFDNLNKLQMGASVQNIFNTKNNLNQYYRINQNTNSIEKVNTYSLALTPNAYIRYFF</sequence>
<keyword evidence="2" id="KW-0472">Membrane</keyword>
<dbReference type="InterPro" id="IPR008969">
    <property type="entry name" value="CarboxyPept-like_regulatory"/>
</dbReference>
<comment type="caution">
    <text evidence="5">The sequence shown here is derived from an EMBL/GenBank/DDBJ whole genome shotgun (WGS) entry which is preliminary data.</text>
</comment>
<evidence type="ECO:0000256" key="3">
    <source>
        <dbReference type="ARBA" id="ARBA00023237"/>
    </source>
</evidence>
<feature type="domain" description="TonB-dependent receptor plug" evidence="4">
    <location>
        <begin position="217"/>
        <end position="291"/>
    </location>
</feature>
<dbReference type="AlphaFoldDB" id="A0A6I4IRP6"/>
<dbReference type="SUPFAM" id="SSF49464">
    <property type="entry name" value="Carboxypeptidase regulatory domain-like"/>
    <property type="match status" value="1"/>
</dbReference>